<comment type="similarity">
    <text evidence="2 8">Belongs to the peptidase S8 family.</text>
</comment>
<dbReference type="EMBL" id="JATAAI010000008">
    <property type="protein sequence ID" value="KAK1744089.1"/>
    <property type="molecule type" value="Genomic_DNA"/>
</dbReference>
<feature type="compositionally biased region" description="Basic and acidic residues" evidence="10">
    <location>
        <begin position="1751"/>
        <end position="1761"/>
    </location>
</feature>
<feature type="active site" description="Charge relay system" evidence="8">
    <location>
        <position position="281"/>
    </location>
</feature>
<keyword evidence="16" id="KW-1185">Reference proteome</keyword>
<dbReference type="PANTHER" id="PTHR43806:SF14">
    <property type="entry name" value="TRIPEPTIDYL-PEPTIDASE 2"/>
    <property type="match status" value="1"/>
</dbReference>
<dbReference type="PROSITE" id="PS00138">
    <property type="entry name" value="SUBTILASE_SER"/>
    <property type="match status" value="1"/>
</dbReference>
<dbReference type="PROSITE" id="PS00137">
    <property type="entry name" value="SUBTILASE_HIS"/>
    <property type="match status" value="1"/>
</dbReference>
<dbReference type="GO" id="GO:0005829">
    <property type="term" value="C:cytosol"/>
    <property type="evidence" value="ECO:0007669"/>
    <property type="project" value="TreeGrafter"/>
</dbReference>
<gene>
    <name evidence="15" type="ORF">QTG54_005686</name>
</gene>
<evidence type="ECO:0000256" key="3">
    <source>
        <dbReference type="ARBA" id="ARBA00022438"/>
    </source>
</evidence>
<evidence type="ECO:0000259" key="13">
    <source>
        <dbReference type="Pfam" id="PF21223"/>
    </source>
</evidence>
<sequence length="2391" mass="265640">MTSSTTSRRQYFDIPKQETGIHHLQQKYGPKSDGTGIKIAIMDTGCDLSAAGLSGTCSDGITPKYIDFVDCTGDGDIDMSSASATVVKFDYEKNGTVVEGLSGRNITVGEWAKNVSEFKLGAVRLYELLPRSVARRVKRERKEAFMVKHMALLSKTQLQLDDLNNNNTNGGGEDDDKDVVDKKKKELKLLLEQLTSIKESYDEDSGPLMDILMFQDNDDGGVWKTVIDIDTNGDLTKSIPMAKFGHKRQVGELGFGSHVTFCVQVYDEGKTLSIVTDAGSHGTHVAGIAASYFPPKEGEDEGKKESSDDLNGVAPGAQILALKIGDGRLGSSETGTGLIRGLITAKKYGCDLVNLSYGEPSWQPDSGRVSEVFAKAFNDWGMTVFTSAGNDGPALSSLGSPGSLTSVVTVGAYVSPEMAVEQYSTLPPSSDSPLQGSSYYFSSRGPTPDGFLPDVCGPGGAVAPVPRASLQGKAQYHGTSMSSPNVCGVAACVLSAVRQSGVKDCGPNELKRALKNTAVISGVADPFSQGSGLVSALDCVDYIVKNHGKEGQSIAIDVSIPSRNSARGLYIRDEIELDGPMEFSVLVNPKFSHSNSRTSSELDELLSLELHLSLKSSEEWVTCPESMTLMSAKERNGQSFSVRLNTQGLKPGVHYASVHAVDSSDGQRGPLFSVPITVIVPHSRFVTKDKPTFLLNDSSDESIELKNNGLDLTTTFRLEQGVPNRRFITVPMGAEWATIKLKSTDVSTGGAAPRVLLHAIPFVRGDMPNTECQLKRLFVVKEGVEDEYHVRVKGGSSLEMCLQLLWLANPSPASVTADVEFHSLNIRSPALPTLMSSQPITITPSSEFARLGASSPLRAEQLNPECKLKSVLRTLRPSSVDVTLGSAERDSEPPSDAEIASNPDEESSQIYEMRLSYKLKVEGDKPIEVRPSFPSIFNQIYDSPVDSQIWSLQDNNAKMITYGSCMHHASPTSLKKGDYTVSLLLRHPSRSTLDQMKDIPCEISMTMPSALSCNIYSELDKASTPAVKDDGRKPMEKKLLSKGSHQDIYVARPTDALPSWGALVLDKDKEAVSSMKVLYVAPPKSTAKNGDDEKSETKKKEDSLEDVVFKAKLGHLASLRTKNATVYKEIATTLMDERPESVPLLTEMLTFALEGPLPDGEADNEDQVRLAEVEKVYNQSLKENGGPIDPLALAQYFGLNEPDKDELDADDEAKELNNDMKEKRDALKKILLERASLCGIVADKDSAEVSQFEKAVKDLKQWSSVESLKDDDEKIKLAITLARYARICQEKMSLAISLLLKAKKDLSSGKNLKLLDDELLSLFDVVDGMSHVKENLNEGLYYRHPVFKRNYKIERNREGMRFSEFEVEENSISSPCRPINHSNITNNSKTNQVKQGGVCTKLVQSVSDAAVKDALQCLDWQDCVKGMDQRGRNDVAVKDAPIKPSKVGYALDMEQRGGYVTLKDAQKPPLPPGTGQHGRREKPEVQAFFLNLSRRPFPPVVGVAKNYKLRSADGCTKQSSRKECVLGMGLRPNDAVKKDAHVKLKVGEYALRTDQRGRCVRLKDVGIESLTEECAIAGKSRNQNVMETWHKFEALKDPLNMVCGYDHSDNNMREVDIQMMEYAFETKMGQTCIPYNDVDGEYENGKDCFIHLNVGSDEQLFRVQGLTPTEAFGIDDETELWEGSTVRLQRFLKERKTADDYKEQRGKQRQNTAPPFVSTTKKVTFRPRSAGQTPNPKRQKEDDDGGDEDNHDATPRDDTAPRSDIAAPTELFPDATRASSPDLHQSLFDEHDNINESTATRLIDGLKSKYKEKIKLTPGEKRLLGCLAQIDMNSTTGGEDSISSITDIPSFPRVNKFTLVRQPIQYLHDTDPNPRTLRLHTKIVQMWLGLLVGASFALAFLIDQVKGLGDVAKRQVSKAAGFCCSPEEPVMFQTYCNLNGEQMKRIKRFTSWKWGWRMFSSWASVAKVKEDYFNSNCRTAQSETVIMQRPVQQTRNGENVMTRDAEVSVFTIHIMEHLITKTKEFLFVYVLGRNGVRQMAVNCSQPNVHAQMPDGKSTKHAIAIKTLQKERPLRVPTSQRVIAMEPCCYFPMDSVIPAVMHVRLGVARSLLDFDFDFYGVAEVAKDGNHYESRHAIEETIQHLEIYLEELDFAQADVLESLALEGRDKQEQSLLDRMEAARKVAEADETQDDKLLKKQMLEQSCMVKNTIDELQRIHKKYSCFSQVIIVETLKKFNVDLQAYFNGVIIGPHCMILAENAEKIQQHLYDEMMKKVKEPSLREAMKKYRDKMNPLQLPTKLKWFTLLSDVLVNTLKLWRCIGDVAEESIESFHPSPRRNKMSKRYCQVRGKRRWIWEGIQDMLKDTKSKRAKVVRTQQPTTVEAPEEEEDDED</sequence>
<dbReference type="GO" id="GO:0006508">
    <property type="term" value="P:proteolysis"/>
    <property type="evidence" value="ECO:0007669"/>
    <property type="project" value="UniProtKB-KW"/>
</dbReference>
<comment type="catalytic activity">
    <reaction evidence="7">
        <text>Hydrolysis of proteins with broad specificity for peptide bonds, and a preference for a large uncharged residue in P1. Hydrolyzes peptide amides.</text>
        <dbReference type="EC" id="3.4.21.62"/>
    </reaction>
</comment>
<comment type="catalytic activity">
    <reaction evidence="1">
        <text>Release of an N-terminal tripeptide from a polypeptide.</text>
        <dbReference type="EC" id="3.4.14.10"/>
    </reaction>
</comment>
<feature type="compositionally biased region" description="Basic and acidic residues" evidence="10">
    <location>
        <begin position="1697"/>
        <end position="1706"/>
    </location>
</feature>
<dbReference type="InterPro" id="IPR022229">
    <property type="entry name" value="TPPII_Ig-like-2"/>
</dbReference>
<evidence type="ECO:0000259" key="11">
    <source>
        <dbReference type="Pfam" id="PF00082"/>
    </source>
</evidence>
<dbReference type="InterPro" id="IPR048383">
    <property type="entry name" value="TPPII_Ig-like-1"/>
</dbReference>
<proteinExistence type="inferred from homology"/>
<feature type="domain" description="Peptidase S8/S53" evidence="11">
    <location>
        <begin position="34"/>
        <end position="530"/>
    </location>
</feature>
<feature type="active site" description="Charge relay system" evidence="8">
    <location>
        <position position="480"/>
    </location>
</feature>
<dbReference type="Gene3D" id="2.60.40.3170">
    <property type="match status" value="1"/>
</dbReference>
<feature type="domain" description="Tripeptidyl peptidase II second Ig-like" evidence="12">
    <location>
        <begin position="855"/>
        <end position="1054"/>
    </location>
</feature>
<reference evidence="15" key="1">
    <citation type="submission" date="2023-06" db="EMBL/GenBank/DDBJ databases">
        <title>Survivors Of The Sea: Transcriptome response of Skeletonema marinoi to long-term dormancy.</title>
        <authorList>
            <person name="Pinder M.I.M."/>
            <person name="Kourtchenko O."/>
            <person name="Robertson E.K."/>
            <person name="Larsson T."/>
            <person name="Maumus F."/>
            <person name="Osuna-Cruz C.M."/>
            <person name="Vancaester E."/>
            <person name="Stenow R."/>
            <person name="Vandepoele K."/>
            <person name="Ploug H."/>
            <person name="Bruchert V."/>
            <person name="Godhe A."/>
            <person name="Topel M."/>
        </authorList>
    </citation>
    <scope>NUCLEOTIDE SEQUENCE</scope>
    <source>
        <strain evidence="15">R05AC</strain>
    </source>
</reference>
<dbReference type="Gene3D" id="3.40.50.200">
    <property type="entry name" value="Peptidase S8/S53 domain"/>
    <property type="match status" value="1"/>
</dbReference>
<evidence type="ECO:0000256" key="6">
    <source>
        <dbReference type="ARBA" id="ARBA00022825"/>
    </source>
</evidence>
<feature type="active site" description="Charge relay system" evidence="8">
    <location>
        <position position="43"/>
    </location>
</feature>
<keyword evidence="5 8" id="KW-0378">Hydrolase</keyword>
<dbReference type="Pfam" id="PF12580">
    <property type="entry name" value="TPPII"/>
    <property type="match status" value="1"/>
</dbReference>
<dbReference type="Pfam" id="PF00082">
    <property type="entry name" value="Peptidase_S8"/>
    <property type="match status" value="1"/>
</dbReference>
<dbReference type="PRINTS" id="PR00723">
    <property type="entry name" value="SUBTILISIN"/>
</dbReference>
<dbReference type="GO" id="GO:0004177">
    <property type="term" value="F:aminopeptidase activity"/>
    <property type="evidence" value="ECO:0007669"/>
    <property type="project" value="UniProtKB-KW"/>
</dbReference>
<name>A0AAD9DFC1_9STRA</name>
<dbReference type="InterPro" id="IPR048384">
    <property type="entry name" value="TPPII_GBD"/>
</dbReference>
<keyword evidence="6 8" id="KW-0720">Serine protease</keyword>
<comment type="caution">
    <text evidence="15">The sequence shown here is derived from an EMBL/GenBank/DDBJ whole genome shotgun (WGS) entry which is preliminary data.</text>
</comment>
<dbReference type="SUPFAM" id="SSF52743">
    <property type="entry name" value="Subtilisin-like"/>
    <property type="match status" value="1"/>
</dbReference>
<dbReference type="GO" id="GO:0008240">
    <property type="term" value="F:tripeptidyl-peptidase activity"/>
    <property type="evidence" value="ECO:0007669"/>
    <property type="project" value="UniProtKB-EC"/>
</dbReference>
<keyword evidence="9" id="KW-0175">Coiled coil</keyword>
<evidence type="ECO:0000259" key="12">
    <source>
        <dbReference type="Pfam" id="PF12580"/>
    </source>
</evidence>
<organism evidence="15 16">
    <name type="scientific">Skeletonema marinoi</name>
    <dbReference type="NCBI Taxonomy" id="267567"/>
    <lineage>
        <taxon>Eukaryota</taxon>
        <taxon>Sar</taxon>
        <taxon>Stramenopiles</taxon>
        <taxon>Ochrophyta</taxon>
        <taxon>Bacillariophyta</taxon>
        <taxon>Coscinodiscophyceae</taxon>
        <taxon>Thalassiosirophycidae</taxon>
        <taxon>Thalassiosirales</taxon>
        <taxon>Skeletonemataceae</taxon>
        <taxon>Skeletonema</taxon>
        <taxon>Skeletonema marinoi-dohrnii complex</taxon>
    </lineage>
</organism>
<evidence type="ECO:0000256" key="4">
    <source>
        <dbReference type="ARBA" id="ARBA00022670"/>
    </source>
</evidence>
<evidence type="ECO:0000256" key="9">
    <source>
        <dbReference type="SAM" id="Coils"/>
    </source>
</evidence>
<evidence type="ECO:0000256" key="8">
    <source>
        <dbReference type="PROSITE-ProRule" id="PRU01240"/>
    </source>
</evidence>
<dbReference type="PROSITE" id="PS51892">
    <property type="entry name" value="SUBTILASE"/>
    <property type="match status" value="1"/>
</dbReference>
<accession>A0AAD9DFC1</accession>
<protein>
    <submittedName>
        <fullName evidence="15">Tripeptidyl-peptidase 2</fullName>
        <ecNumber evidence="15">3.4.14.10</ecNumber>
    </submittedName>
</protein>
<dbReference type="Pfam" id="PF21316">
    <property type="entry name" value="TPPII_GBD"/>
    <property type="match status" value="1"/>
</dbReference>
<dbReference type="InterPro" id="IPR023828">
    <property type="entry name" value="Peptidase_S8_Ser-AS"/>
</dbReference>
<feature type="coiled-coil region" evidence="9">
    <location>
        <begin position="1206"/>
        <end position="1233"/>
    </location>
</feature>
<feature type="compositionally biased region" description="Polar residues" evidence="10">
    <location>
        <begin position="1709"/>
        <end position="1722"/>
    </location>
</feature>
<feature type="region of interest" description="Disordered" evidence="10">
    <location>
        <begin position="882"/>
        <end position="906"/>
    </location>
</feature>
<dbReference type="InterPro" id="IPR000209">
    <property type="entry name" value="Peptidase_S8/S53_dom"/>
</dbReference>
<dbReference type="PANTHER" id="PTHR43806">
    <property type="entry name" value="PEPTIDASE S8"/>
    <property type="match status" value="1"/>
</dbReference>
<evidence type="ECO:0000256" key="10">
    <source>
        <dbReference type="SAM" id="MobiDB-lite"/>
    </source>
</evidence>
<dbReference type="Pfam" id="PF21223">
    <property type="entry name" value="TPPII_Ig-like-1"/>
    <property type="match status" value="1"/>
</dbReference>
<evidence type="ECO:0000259" key="14">
    <source>
        <dbReference type="Pfam" id="PF21316"/>
    </source>
</evidence>
<evidence type="ECO:0000256" key="2">
    <source>
        <dbReference type="ARBA" id="ARBA00011073"/>
    </source>
</evidence>
<feature type="domain" description="Tripeptidyl-peptidase II galactose-binding" evidence="14">
    <location>
        <begin position="724"/>
        <end position="806"/>
    </location>
</feature>
<keyword evidence="3" id="KW-0031">Aminopeptidase</keyword>
<dbReference type="InterPro" id="IPR015500">
    <property type="entry name" value="Peptidase_S8_subtilisin-rel"/>
</dbReference>
<dbReference type="InterPro" id="IPR046940">
    <property type="entry name" value="TPPII_Ig-like_sf"/>
</dbReference>
<dbReference type="EC" id="3.4.14.10" evidence="15"/>
<feature type="compositionally biased region" description="Acidic residues" evidence="10">
    <location>
        <begin position="2382"/>
        <end position="2391"/>
    </location>
</feature>
<dbReference type="InterPro" id="IPR036852">
    <property type="entry name" value="Peptidase_S8/S53_dom_sf"/>
</dbReference>
<evidence type="ECO:0000256" key="5">
    <source>
        <dbReference type="ARBA" id="ARBA00022801"/>
    </source>
</evidence>
<feature type="region of interest" description="Disordered" evidence="10">
    <location>
        <begin position="2365"/>
        <end position="2391"/>
    </location>
</feature>
<evidence type="ECO:0000256" key="7">
    <source>
        <dbReference type="ARBA" id="ARBA00023529"/>
    </source>
</evidence>
<dbReference type="Proteomes" id="UP001224775">
    <property type="component" value="Unassembled WGS sequence"/>
</dbReference>
<feature type="region of interest" description="Disordered" evidence="10">
    <location>
        <begin position="1697"/>
        <end position="1781"/>
    </location>
</feature>
<evidence type="ECO:0000313" key="15">
    <source>
        <dbReference type="EMBL" id="KAK1744089.1"/>
    </source>
</evidence>
<dbReference type="InterPro" id="IPR050131">
    <property type="entry name" value="Peptidase_S8_subtilisin-like"/>
</dbReference>
<feature type="domain" description="Tripeptidyl-peptidase II first Ig-like" evidence="13">
    <location>
        <begin position="557"/>
        <end position="679"/>
    </location>
</feature>
<evidence type="ECO:0000256" key="1">
    <source>
        <dbReference type="ARBA" id="ARBA00001910"/>
    </source>
</evidence>
<keyword evidence="4 8" id="KW-0645">Protease</keyword>
<evidence type="ECO:0000313" key="16">
    <source>
        <dbReference type="Proteomes" id="UP001224775"/>
    </source>
</evidence>
<dbReference type="InterPro" id="IPR022398">
    <property type="entry name" value="Peptidase_S8_His-AS"/>
</dbReference>
<dbReference type="GO" id="GO:0004252">
    <property type="term" value="F:serine-type endopeptidase activity"/>
    <property type="evidence" value="ECO:0007669"/>
    <property type="project" value="UniProtKB-UniRule"/>
</dbReference>